<accession>A0ABU9BDY5</accession>
<evidence type="ECO:0000313" key="6">
    <source>
        <dbReference type="EMBL" id="MEK8027210.1"/>
    </source>
</evidence>
<evidence type="ECO:0000313" key="7">
    <source>
        <dbReference type="Proteomes" id="UP001368500"/>
    </source>
</evidence>
<feature type="domain" description="HTH crp-type" evidence="5">
    <location>
        <begin position="193"/>
        <end position="263"/>
    </location>
</feature>
<dbReference type="SUPFAM" id="SSF46785">
    <property type="entry name" value="Winged helix' DNA-binding domain"/>
    <property type="match status" value="1"/>
</dbReference>
<dbReference type="InterPro" id="IPR018490">
    <property type="entry name" value="cNMP-bd_dom_sf"/>
</dbReference>
<dbReference type="SMART" id="SM00100">
    <property type="entry name" value="cNMP"/>
    <property type="match status" value="1"/>
</dbReference>
<dbReference type="Gene3D" id="1.10.10.10">
    <property type="entry name" value="Winged helix-like DNA-binding domain superfamily/Winged helix DNA-binding domain"/>
    <property type="match status" value="1"/>
</dbReference>
<name>A0ABU9BDY5_9BURK</name>
<reference evidence="6 7" key="1">
    <citation type="submission" date="2024-04" db="EMBL/GenBank/DDBJ databases">
        <title>Novel species of the genus Ideonella isolated from streams.</title>
        <authorList>
            <person name="Lu H."/>
        </authorList>
    </citation>
    <scope>NUCLEOTIDE SEQUENCE [LARGE SCALE GENOMIC DNA]</scope>
    <source>
        <strain evidence="6 7">BYS139W</strain>
    </source>
</reference>
<keyword evidence="7" id="KW-1185">Reference proteome</keyword>
<dbReference type="RefSeq" id="WP_341374989.1">
    <property type="nucleotide sequence ID" value="NZ_JBBUTF010000013.1"/>
</dbReference>
<evidence type="ECO:0000256" key="2">
    <source>
        <dbReference type="ARBA" id="ARBA00023125"/>
    </source>
</evidence>
<evidence type="ECO:0000259" key="4">
    <source>
        <dbReference type="PROSITE" id="PS50042"/>
    </source>
</evidence>
<dbReference type="InterPro" id="IPR012318">
    <property type="entry name" value="HTH_CRP"/>
</dbReference>
<gene>
    <name evidence="6" type="ORF">AACH11_14685</name>
</gene>
<proteinExistence type="predicted"/>
<dbReference type="PROSITE" id="PS50042">
    <property type="entry name" value="CNMP_BINDING_3"/>
    <property type="match status" value="1"/>
</dbReference>
<dbReference type="PROSITE" id="PS51063">
    <property type="entry name" value="HTH_CRP_2"/>
    <property type="match status" value="1"/>
</dbReference>
<dbReference type="EMBL" id="JBBUTF010000013">
    <property type="protein sequence ID" value="MEK8027210.1"/>
    <property type="molecule type" value="Genomic_DNA"/>
</dbReference>
<dbReference type="SUPFAM" id="SSF51206">
    <property type="entry name" value="cAMP-binding domain-like"/>
    <property type="match status" value="1"/>
</dbReference>
<keyword evidence="1" id="KW-0805">Transcription regulation</keyword>
<dbReference type="InterPro" id="IPR000595">
    <property type="entry name" value="cNMP-bd_dom"/>
</dbReference>
<dbReference type="InterPro" id="IPR036390">
    <property type="entry name" value="WH_DNA-bd_sf"/>
</dbReference>
<dbReference type="InterPro" id="IPR050397">
    <property type="entry name" value="Env_Response_Regulators"/>
</dbReference>
<evidence type="ECO:0000256" key="3">
    <source>
        <dbReference type="ARBA" id="ARBA00023163"/>
    </source>
</evidence>
<dbReference type="CDD" id="cd00038">
    <property type="entry name" value="CAP_ED"/>
    <property type="match status" value="1"/>
</dbReference>
<dbReference type="InterPro" id="IPR036388">
    <property type="entry name" value="WH-like_DNA-bd_sf"/>
</dbReference>
<dbReference type="PANTHER" id="PTHR24567:SF74">
    <property type="entry name" value="HTH-TYPE TRANSCRIPTIONAL REGULATOR ARCR"/>
    <property type="match status" value="1"/>
</dbReference>
<dbReference type="InterPro" id="IPR014710">
    <property type="entry name" value="RmlC-like_jellyroll"/>
</dbReference>
<evidence type="ECO:0000256" key="1">
    <source>
        <dbReference type="ARBA" id="ARBA00023015"/>
    </source>
</evidence>
<dbReference type="Proteomes" id="UP001368500">
    <property type="component" value="Unassembled WGS sequence"/>
</dbReference>
<keyword evidence="2" id="KW-0238">DNA-binding</keyword>
<protein>
    <submittedName>
        <fullName evidence="6">Crp/Fnr family transcriptional regulator</fullName>
    </submittedName>
</protein>
<organism evidence="6 7">
    <name type="scientific">Pseudaquabacterium rugosum</name>
    <dbReference type="NCBI Taxonomy" id="2984194"/>
    <lineage>
        <taxon>Bacteria</taxon>
        <taxon>Pseudomonadati</taxon>
        <taxon>Pseudomonadota</taxon>
        <taxon>Betaproteobacteria</taxon>
        <taxon>Burkholderiales</taxon>
        <taxon>Sphaerotilaceae</taxon>
        <taxon>Pseudaquabacterium</taxon>
    </lineage>
</organism>
<dbReference type="PANTHER" id="PTHR24567">
    <property type="entry name" value="CRP FAMILY TRANSCRIPTIONAL REGULATORY PROTEIN"/>
    <property type="match status" value="1"/>
</dbReference>
<dbReference type="Gene3D" id="2.60.120.10">
    <property type="entry name" value="Jelly Rolls"/>
    <property type="match status" value="1"/>
</dbReference>
<keyword evidence="3" id="KW-0804">Transcription</keyword>
<evidence type="ECO:0000259" key="5">
    <source>
        <dbReference type="PROSITE" id="PS51063"/>
    </source>
</evidence>
<dbReference type="Pfam" id="PF00027">
    <property type="entry name" value="cNMP_binding"/>
    <property type="match status" value="1"/>
</dbReference>
<sequence>MTWLQNLSAASLADAPPHPMPVPLPIGEIGSAPAVGLPPTTRRRRGIAPNIVMLRGLPLLKPLSDALCSRLAAQSEIQHFARGERVVLQGQRDDALYIFLSGRAYATRTGPTGRDVLYDVLEYGSHIGELGLIDGEAHAATVRCITPCKVLIVPGAEFLTCMAQSPELTQLLTHSLVQRLRHANHRIASLALQDVKARVLSHLHAISSPADGCRILNKPLNRTELAYTVGASREMVSRIVKVLQRQGTLREDADGTTRLFDTAD</sequence>
<feature type="domain" description="Cyclic nucleotide-binding" evidence="4">
    <location>
        <begin position="59"/>
        <end position="179"/>
    </location>
</feature>
<dbReference type="Pfam" id="PF13545">
    <property type="entry name" value="HTH_Crp_2"/>
    <property type="match status" value="1"/>
</dbReference>
<comment type="caution">
    <text evidence="6">The sequence shown here is derived from an EMBL/GenBank/DDBJ whole genome shotgun (WGS) entry which is preliminary data.</text>
</comment>